<sequence length="119" mass="13856">MIVNATHTIPVDMRKCEFHPSSLRMLLAMERMRFGPMFADWSSLEHFRMRAWQNYTTQGDEHFAPNWRAKPLLGPFRPASGNEKCLMDFNGRNIDELALLSQPAPHPAHIENLTLFHEH</sequence>
<evidence type="ECO:0000313" key="1">
    <source>
        <dbReference type="EMBL" id="VVM63352.1"/>
    </source>
</evidence>
<dbReference type="EMBL" id="CABVHJ010000003">
    <property type="protein sequence ID" value="VVM63352.1"/>
    <property type="molecule type" value="Genomic_DNA"/>
</dbReference>
<dbReference type="Proteomes" id="UP000327167">
    <property type="component" value="Unassembled WGS sequence"/>
</dbReference>
<proteinExistence type="predicted"/>
<gene>
    <name evidence="1" type="ORF">PS655_01415</name>
</gene>
<accession>A0A5E6R6G4</accession>
<reference evidence="1 2" key="1">
    <citation type="submission" date="2019-09" db="EMBL/GenBank/DDBJ databases">
        <authorList>
            <person name="Chandra G."/>
            <person name="Truman W A."/>
        </authorList>
    </citation>
    <scope>NUCLEOTIDE SEQUENCE [LARGE SCALE GENOMIC DNA]</scope>
    <source>
        <strain evidence="1">PS655</strain>
    </source>
</reference>
<dbReference type="AlphaFoldDB" id="A0A5E6R6G4"/>
<name>A0A5E6R6G4_PSEFL</name>
<protein>
    <submittedName>
        <fullName evidence="1">Uncharacterized protein</fullName>
    </submittedName>
</protein>
<evidence type="ECO:0000313" key="2">
    <source>
        <dbReference type="Proteomes" id="UP000327167"/>
    </source>
</evidence>
<organism evidence="1 2">
    <name type="scientific">Pseudomonas fluorescens</name>
    <dbReference type="NCBI Taxonomy" id="294"/>
    <lineage>
        <taxon>Bacteria</taxon>
        <taxon>Pseudomonadati</taxon>
        <taxon>Pseudomonadota</taxon>
        <taxon>Gammaproteobacteria</taxon>
        <taxon>Pseudomonadales</taxon>
        <taxon>Pseudomonadaceae</taxon>
        <taxon>Pseudomonas</taxon>
    </lineage>
</organism>